<dbReference type="Proteomes" id="UP001489719">
    <property type="component" value="Unassembled WGS sequence"/>
</dbReference>
<evidence type="ECO:0000313" key="1">
    <source>
        <dbReference type="EMBL" id="KAK9326305.1"/>
    </source>
</evidence>
<gene>
    <name evidence="1" type="ORF">V1517DRAFT_334910</name>
</gene>
<dbReference type="EMBL" id="MU970034">
    <property type="protein sequence ID" value="KAK9326305.1"/>
    <property type="molecule type" value="Genomic_DNA"/>
</dbReference>
<keyword evidence="2" id="KW-1185">Reference proteome</keyword>
<accession>A0ACC3TZ20</accession>
<organism evidence="1 2">
    <name type="scientific">Lipomyces orientalis</name>
    <dbReference type="NCBI Taxonomy" id="1233043"/>
    <lineage>
        <taxon>Eukaryota</taxon>
        <taxon>Fungi</taxon>
        <taxon>Dikarya</taxon>
        <taxon>Ascomycota</taxon>
        <taxon>Saccharomycotina</taxon>
        <taxon>Lipomycetes</taxon>
        <taxon>Lipomycetales</taxon>
        <taxon>Lipomycetaceae</taxon>
        <taxon>Lipomyces</taxon>
    </lineage>
</organism>
<proteinExistence type="predicted"/>
<comment type="caution">
    <text evidence="1">The sequence shown here is derived from an EMBL/GenBank/DDBJ whole genome shotgun (WGS) entry which is preliminary data.</text>
</comment>
<evidence type="ECO:0000313" key="2">
    <source>
        <dbReference type="Proteomes" id="UP001489719"/>
    </source>
</evidence>
<name>A0ACC3TZ20_9ASCO</name>
<sequence length="726" mass="81933">MESTTVSRTEPAQLVSPESLEEQPSSTRPYYSSNHYNNNDEGDDDDSEDSYSGDDDEDDEEGDDDDEFNDDDDEEDDEAQRVRQTVHGFQPGAIADFDTSSPLQVPPPSRAPQKEDVPAMLELEPIGRQKVLFHSPETWRVNLLSISRYGFLFIADGEKIKVFRIASPARPELVLFTQIAPPKPNPPTISQILGANNPMNLFSINALKIGTLGGEEHLVILTDAGQAIVYSTSSILRHHDEENAGDIAKDTMPVFVLQVERSAWGVDLYDRERLVAVSDNSHTITVFKLGFSDKWDPREDQRRLHRRQKRQREPGSSDHDASEYASDANGRQRQKQHRHHTNKPLYRSSAPQTKRTRDSEAFTRVVHNAHDNNIPNIRFVDVPVRDPATDVTTTQVCVLSASIDGDIKLWDIRTMRCISGSLFLDKKGWSCLPLSKHDFALVPNSNVISGMKPLTDDVDPTTGRTLHKPDSNTIISYPVKSRSPYMTTTRRKRREDADSDDDYPYMMYEEVTDALEDYEARIYITSMNRRNYEHNILDPRLGQPAPDTPSSYDDNPMLTTEQRKAGYILDDLVLFHSTLYQARLVAFKDGEQQLANICPAVFGKRIPIENFTASFDRLNVSLVVRELACVIVASQEGLVSIFKLCKTESGDIGLKQEFVIAERKKFSSNNTLLGLDVCAVETDGSDLSRRFMLFLAYLNGTVVTYQLRRNDVGVVDDVNDVEDLVF</sequence>
<protein>
    <submittedName>
        <fullName evidence="1">CRT10-domain-containing protein</fullName>
    </submittedName>
</protein>
<reference evidence="2" key="1">
    <citation type="journal article" date="2024" name="Front. Bioeng. Biotechnol.">
        <title>Genome-scale model development and genomic sequencing of the oleaginous clade Lipomyces.</title>
        <authorList>
            <person name="Czajka J.J."/>
            <person name="Han Y."/>
            <person name="Kim J."/>
            <person name="Mondo S.J."/>
            <person name="Hofstad B.A."/>
            <person name="Robles A."/>
            <person name="Haridas S."/>
            <person name="Riley R."/>
            <person name="LaButti K."/>
            <person name="Pangilinan J."/>
            <person name="Andreopoulos W."/>
            <person name="Lipzen A."/>
            <person name="Yan J."/>
            <person name="Wang M."/>
            <person name="Ng V."/>
            <person name="Grigoriev I.V."/>
            <person name="Spatafora J.W."/>
            <person name="Magnuson J.K."/>
            <person name="Baker S.E."/>
            <person name="Pomraning K.R."/>
        </authorList>
    </citation>
    <scope>NUCLEOTIDE SEQUENCE [LARGE SCALE GENOMIC DNA]</scope>
    <source>
        <strain evidence="2">CBS 10300</strain>
    </source>
</reference>